<evidence type="ECO:0000256" key="13">
    <source>
        <dbReference type="SAM" id="MobiDB-lite"/>
    </source>
</evidence>
<keyword evidence="5" id="KW-0677">Repeat</keyword>
<evidence type="ECO:0000256" key="6">
    <source>
        <dbReference type="ARBA" id="ARBA00022771"/>
    </source>
</evidence>
<evidence type="ECO:0000256" key="2">
    <source>
        <dbReference type="ARBA" id="ARBA00006673"/>
    </source>
</evidence>
<dbReference type="PROSITE" id="PS50157">
    <property type="entry name" value="ZINC_FINGER_C2H2_2"/>
    <property type="match status" value="12"/>
</dbReference>
<evidence type="ECO:0000256" key="5">
    <source>
        <dbReference type="ARBA" id="ARBA00022737"/>
    </source>
</evidence>
<dbReference type="InterPro" id="IPR013087">
    <property type="entry name" value="Znf_C2H2_type"/>
</dbReference>
<sequence>MMWGMTLHPGVEYTREIMRQEYLTLASLDCRPQMNKGETNLTAHLVLKCDGYEHVLCTLQQGIVHQQILNFVLHERENLTLTVEGTGIIHVTGYSMEHPVLSDGMTGRTETTLMREVHDGIQDGGGHSSHPSSDDKDSVSEDKCESQYRCDLESSETEEGSYQQLNDENNQTDSVTVGAIYNNDAGTERVTVGAIYNDTSSEAVETSDINMDTKDHTETIIKDTLSSDNIAEDPYNCLPNVKIELEQETEQNLNSRNALLTNEETVGAIASYENAPVISASSSIIIHRKDQKQSTCENNLSCDNVIEGTGNCTLHVNADTEQGSDQYLNSSNAFLTRRGTENVFDSNESTHATMESSTLEVDRNDHCQCPDDKDEGTCMDQTFSDETILEDSNGNIIEGTMSYMKEEETQASCELVEGNVGNEVNLEAIESRNVQLDSSPHQACLKTKRCTVLLRRIDQSYDNHPHGHRSRKSFKCQFCDKIFKEKVVLAMHEGNHTVKQTVTSQPSVRVLNGKQLFRCQFYTNKFNTMDDLNSHRSIQFSKKTFKCGKCGKKFNHLALLKAHERIHTGKKTSKHNHCLRKLNQKTDLKLHENRHSDSNLFTCEYCNKKFCQKAKLQPHQGTNSGNKPFTCEDCGKTLFSKKNLKQYKGIHTGERHFSCKLCDKKFRMKAYLKQHERIHTGERPFPCKHCDKKFSRKGNLKQHERIHTGERPFSCKHCDKKFSQKGNLKQHERIHTGERPFSCKQCDKKFSLKGSLKQHEIIHTGEGPLSCKYCDMKFIRKAFLIKHERIHTGERPFSCQHCDKKFSQKENLKQHERIHTGERPFSCKQCDKKFSLSAVLKQHERIHTGEKPFSCKLCDKKFNQKGNLKQHERSHAGERPFLT</sequence>
<protein>
    <recommendedName>
        <fullName evidence="14">C2H2-type domain-containing protein</fullName>
    </recommendedName>
</protein>
<feature type="domain" description="C2H2-type" evidence="14">
    <location>
        <begin position="769"/>
        <end position="796"/>
    </location>
</feature>
<evidence type="ECO:0000256" key="11">
    <source>
        <dbReference type="ARBA" id="ARBA00023242"/>
    </source>
</evidence>
<dbReference type="SUPFAM" id="SSF57667">
    <property type="entry name" value="beta-beta-alpha zinc fingers"/>
    <property type="match status" value="7"/>
</dbReference>
<feature type="compositionally biased region" description="Basic and acidic residues" evidence="13">
    <location>
        <begin position="132"/>
        <end position="152"/>
    </location>
</feature>
<evidence type="ECO:0000256" key="9">
    <source>
        <dbReference type="ARBA" id="ARBA00023125"/>
    </source>
</evidence>
<dbReference type="GO" id="GO:0003677">
    <property type="term" value="F:DNA binding"/>
    <property type="evidence" value="ECO:0007669"/>
    <property type="project" value="UniProtKB-KW"/>
</dbReference>
<keyword evidence="7" id="KW-0862">Zinc</keyword>
<gene>
    <name evidence="15" type="ORF">HOLleu_01125</name>
</gene>
<keyword evidence="9" id="KW-0238">DNA-binding</keyword>
<dbReference type="InterPro" id="IPR041232">
    <property type="entry name" value="NPL"/>
</dbReference>
<comment type="similarity">
    <text evidence="3">Belongs to the krueppel C2H2-type zinc-finger protein family.</text>
</comment>
<evidence type="ECO:0000256" key="12">
    <source>
        <dbReference type="PROSITE-ProRule" id="PRU00042"/>
    </source>
</evidence>
<evidence type="ECO:0000313" key="16">
    <source>
        <dbReference type="Proteomes" id="UP001152320"/>
    </source>
</evidence>
<dbReference type="FunFam" id="3.30.160.60:FF:001228">
    <property type="entry name" value="Zinc finger protein 236"/>
    <property type="match status" value="1"/>
</dbReference>
<feature type="domain" description="C2H2-type" evidence="14">
    <location>
        <begin position="713"/>
        <end position="740"/>
    </location>
</feature>
<dbReference type="PANTHER" id="PTHR24394:SF48">
    <property type="entry name" value="ZINC FINGER PROTEIN 771"/>
    <property type="match status" value="1"/>
</dbReference>
<evidence type="ECO:0000256" key="8">
    <source>
        <dbReference type="ARBA" id="ARBA00023015"/>
    </source>
</evidence>
<keyword evidence="4" id="KW-0479">Metal-binding</keyword>
<dbReference type="GO" id="GO:0005634">
    <property type="term" value="C:nucleus"/>
    <property type="evidence" value="ECO:0007669"/>
    <property type="project" value="UniProtKB-SubCell"/>
</dbReference>
<feature type="compositionally biased region" description="Polar residues" evidence="13">
    <location>
        <begin position="160"/>
        <end position="175"/>
    </location>
</feature>
<evidence type="ECO:0000256" key="1">
    <source>
        <dbReference type="ARBA" id="ARBA00004123"/>
    </source>
</evidence>
<feature type="domain" description="C2H2-type" evidence="14">
    <location>
        <begin position="657"/>
        <end position="684"/>
    </location>
</feature>
<keyword evidence="10" id="KW-0804">Transcription</keyword>
<dbReference type="AlphaFoldDB" id="A0A9Q1HKR6"/>
<accession>A0A9Q1HKR6</accession>
<dbReference type="FunFam" id="3.30.160.60:FF:001954">
    <property type="entry name" value="Zinc finger protein 787"/>
    <property type="match status" value="1"/>
</dbReference>
<dbReference type="PROSITE" id="PS00028">
    <property type="entry name" value="ZINC_FINGER_C2H2_1"/>
    <property type="match status" value="10"/>
</dbReference>
<feature type="region of interest" description="Disordered" evidence="13">
    <location>
        <begin position="119"/>
        <end position="175"/>
    </location>
</feature>
<reference evidence="15" key="1">
    <citation type="submission" date="2021-10" db="EMBL/GenBank/DDBJ databases">
        <title>Tropical sea cucumber genome reveals ecological adaptation and Cuvierian tubules defense mechanism.</title>
        <authorList>
            <person name="Chen T."/>
        </authorList>
    </citation>
    <scope>NUCLEOTIDE SEQUENCE</scope>
    <source>
        <strain evidence="15">Nanhai2018</strain>
        <tissue evidence="15">Muscle</tissue>
    </source>
</reference>
<comment type="similarity">
    <text evidence="2">Belongs to the histone deacetylase HD2 family.</text>
</comment>
<comment type="caution">
    <text evidence="15">The sequence shown here is derived from an EMBL/GenBank/DDBJ whole genome shotgun (WGS) entry which is preliminary data.</text>
</comment>
<dbReference type="PANTHER" id="PTHR24394">
    <property type="entry name" value="ZINC FINGER PROTEIN"/>
    <property type="match status" value="1"/>
</dbReference>
<evidence type="ECO:0000256" key="7">
    <source>
        <dbReference type="ARBA" id="ARBA00022833"/>
    </source>
</evidence>
<dbReference type="FunFam" id="3.30.160.60:FF:001485">
    <property type="entry name" value="Krueppel-related zinc finger protein"/>
    <property type="match status" value="2"/>
</dbReference>
<dbReference type="OrthoDB" id="1095242at2759"/>
<dbReference type="Gene3D" id="2.60.120.340">
    <property type="entry name" value="Nucleoplasmin core domain"/>
    <property type="match status" value="1"/>
</dbReference>
<dbReference type="FunFam" id="3.30.160.60:FF:000702">
    <property type="entry name" value="Transcription factor E4F1 isoform 1"/>
    <property type="match status" value="1"/>
</dbReference>
<dbReference type="Gene3D" id="3.30.160.60">
    <property type="entry name" value="Classic Zinc Finger"/>
    <property type="match status" value="12"/>
</dbReference>
<dbReference type="FunFam" id="3.30.160.60:FF:000446">
    <property type="entry name" value="Zinc finger protein"/>
    <property type="match status" value="1"/>
</dbReference>
<dbReference type="Proteomes" id="UP001152320">
    <property type="component" value="Chromosome 1"/>
</dbReference>
<feature type="domain" description="C2H2-type" evidence="14">
    <location>
        <begin position="825"/>
        <end position="852"/>
    </location>
</feature>
<dbReference type="GO" id="GO:0000981">
    <property type="term" value="F:DNA-binding transcription factor activity, RNA polymerase II-specific"/>
    <property type="evidence" value="ECO:0007669"/>
    <property type="project" value="TreeGrafter"/>
</dbReference>
<keyword evidence="8" id="KW-0805">Transcription regulation</keyword>
<feature type="domain" description="C2H2-type" evidence="14">
    <location>
        <begin position="474"/>
        <end position="501"/>
    </location>
</feature>
<feature type="domain" description="C2H2-type" evidence="14">
    <location>
        <begin position="601"/>
        <end position="628"/>
    </location>
</feature>
<keyword evidence="6 12" id="KW-0863">Zinc-finger</keyword>
<keyword evidence="16" id="KW-1185">Reference proteome</keyword>
<feature type="domain" description="C2H2-type" evidence="14">
    <location>
        <begin position="741"/>
        <end position="768"/>
    </location>
</feature>
<feature type="domain" description="C2H2-type" evidence="14">
    <location>
        <begin position="545"/>
        <end position="572"/>
    </location>
</feature>
<dbReference type="InterPro" id="IPR036236">
    <property type="entry name" value="Znf_C2H2_sf"/>
</dbReference>
<dbReference type="GO" id="GO:0042802">
    <property type="term" value="F:identical protein binding"/>
    <property type="evidence" value="ECO:0007669"/>
    <property type="project" value="UniProtKB-ARBA"/>
</dbReference>
<dbReference type="Pfam" id="PF17800">
    <property type="entry name" value="NPL"/>
    <property type="match status" value="1"/>
</dbReference>
<comment type="subcellular location">
    <subcellularLocation>
        <location evidence="1">Nucleus</location>
    </subcellularLocation>
</comment>
<evidence type="ECO:0000256" key="4">
    <source>
        <dbReference type="ARBA" id="ARBA00022723"/>
    </source>
</evidence>
<proteinExistence type="inferred from homology"/>
<evidence type="ECO:0000256" key="3">
    <source>
        <dbReference type="ARBA" id="ARBA00006991"/>
    </source>
</evidence>
<dbReference type="Pfam" id="PF00096">
    <property type="entry name" value="zf-C2H2"/>
    <property type="match status" value="9"/>
</dbReference>
<dbReference type="EMBL" id="JAIZAY010000001">
    <property type="protein sequence ID" value="KAJ8048703.1"/>
    <property type="molecule type" value="Genomic_DNA"/>
</dbReference>
<feature type="domain" description="C2H2-type" evidence="14">
    <location>
        <begin position="685"/>
        <end position="712"/>
    </location>
</feature>
<dbReference type="FunFam" id="3.30.160.60:FF:000508">
    <property type="entry name" value="Myeloid zinc finger 1"/>
    <property type="match status" value="2"/>
</dbReference>
<feature type="domain" description="C2H2-type" evidence="14">
    <location>
        <begin position="797"/>
        <end position="824"/>
    </location>
</feature>
<evidence type="ECO:0000256" key="10">
    <source>
        <dbReference type="ARBA" id="ARBA00023163"/>
    </source>
</evidence>
<feature type="domain" description="C2H2-type" evidence="14">
    <location>
        <begin position="629"/>
        <end position="656"/>
    </location>
</feature>
<dbReference type="SMART" id="SM00355">
    <property type="entry name" value="ZnF_C2H2"/>
    <property type="match status" value="12"/>
</dbReference>
<dbReference type="FunFam" id="3.30.160.60:FF:001270">
    <property type="entry name" value="zinc finger protein 583 isoform X1"/>
    <property type="match status" value="1"/>
</dbReference>
<dbReference type="GO" id="GO:0008270">
    <property type="term" value="F:zinc ion binding"/>
    <property type="evidence" value="ECO:0007669"/>
    <property type="project" value="UniProtKB-KW"/>
</dbReference>
<evidence type="ECO:0000313" key="15">
    <source>
        <dbReference type="EMBL" id="KAJ8048703.1"/>
    </source>
</evidence>
<feature type="domain" description="C2H2-type" evidence="14">
    <location>
        <begin position="853"/>
        <end position="880"/>
    </location>
</feature>
<name>A0A9Q1HKR6_HOLLE</name>
<dbReference type="FunFam" id="3.30.160.60:FF:000065">
    <property type="entry name" value="B-cell CLL/lymphoma 6, member B"/>
    <property type="match status" value="1"/>
</dbReference>
<keyword evidence="11" id="KW-0539">Nucleus</keyword>
<evidence type="ECO:0000259" key="14">
    <source>
        <dbReference type="PROSITE" id="PS50157"/>
    </source>
</evidence>
<organism evidence="15 16">
    <name type="scientific">Holothuria leucospilota</name>
    <name type="common">Black long sea cucumber</name>
    <name type="synonym">Mertensiothuria leucospilota</name>
    <dbReference type="NCBI Taxonomy" id="206669"/>
    <lineage>
        <taxon>Eukaryota</taxon>
        <taxon>Metazoa</taxon>
        <taxon>Echinodermata</taxon>
        <taxon>Eleutherozoa</taxon>
        <taxon>Echinozoa</taxon>
        <taxon>Holothuroidea</taxon>
        <taxon>Aspidochirotacea</taxon>
        <taxon>Aspidochirotida</taxon>
        <taxon>Holothuriidae</taxon>
        <taxon>Holothuria</taxon>
    </lineage>
</organism>